<organism evidence="9 10">
    <name type="scientific">Desulfocapsa sulfexigens (strain DSM 10523 / SB164P1)</name>
    <dbReference type="NCBI Taxonomy" id="1167006"/>
    <lineage>
        <taxon>Bacteria</taxon>
        <taxon>Pseudomonadati</taxon>
        <taxon>Thermodesulfobacteriota</taxon>
        <taxon>Desulfobulbia</taxon>
        <taxon>Desulfobulbales</taxon>
        <taxon>Desulfocapsaceae</taxon>
        <taxon>Desulfocapsa</taxon>
    </lineage>
</organism>
<dbReference type="Pfam" id="PF00271">
    <property type="entry name" value="Helicase_C"/>
    <property type="match status" value="1"/>
</dbReference>
<dbReference type="InterPro" id="IPR024590">
    <property type="entry name" value="HrpA_C"/>
</dbReference>
<dbReference type="PANTHER" id="PTHR18934:SF99">
    <property type="entry name" value="ATP-DEPENDENT RNA HELICASE DHX37-RELATED"/>
    <property type="match status" value="1"/>
</dbReference>
<dbReference type="CDD" id="cd17917">
    <property type="entry name" value="DEXHc_RHA-like"/>
    <property type="match status" value="1"/>
</dbReference>
<dbReference type="EC" id="3.6.4.13" evidence="2"/>
<comment type="similarity">
    <text evidence="1">Belongs to the DEAD box helicase family. DEAH subfamily.</text>
</comment>
<evidence type="ECO:0000256" key="1">
    <source>
        <dbReference type="ARBA" id="ARBA00008792"/>
    </source>
</evidence>
<evidence type="ECO:0000256" key="5">
    <source>
        <dbReference type="ARBA" id="ARBA00022806"/>
    </source>
</evidence>
<dbReference type="InterPro" id="IPR002464">
    <property type="entry name" value="DNA/RNA_helicase_DEAH_CS"/>
</dbReference>
<dbReference type="FunFam" id="3.40.50.300:FF:001922">
    <property type="entry name" value="DEAH (Asp-Glu-Ala-His) box polypeptide 29"/>
    <property type="match status" value="1"/>
</dbReference>
<dbReference type="Proteomes" id="UP000011721">
    <property type="component" value="Chromosome"/>
</dbReference>
<dbReference type="Gene3D" id="3.40.50.300">
    <property type="entry name" value="P-loop containing nucleotide triphosphate hydrolases"/>
    <property type="match status" value="2"/>
</dbReference>
<accession>M1P886</accession>
<dbReference type="FunFam" id="1.20.120.1080:FF:000005">
    <property type="entry name" value="ATP-dependent helicase HrpA"/>
    <property type="match status" value="1"/>
</dbReference>
<keyword evidence="3" id="KW-0547">Nucleotide-binding</keyword>
<keyword evidence="6" id="KW-0067">ATP-binding</keyword>
<protein>
    <recommendedName>
        <fullName evidence="2">RNA helicase</fullName>
        <ecNumber evidence="2">3.6.4.13</ecNumber>
    </recommendedName>
</protein>
<dbReference type="STRING" id="1167006.UWK_03171"/>
<dbReference type="GO" id="GO:0003724">
    <property type="term" value="F:RNA helicase activity"/>
    <property type="evidence" value="ECO:0007669"/>
    <property type="project" value="InterPro"/>
</dbReference>
<dbReference type="Pfam" id="PF04408">
    <property type="entry name" value="WHD_HA2"/>
    <property type="match status" value="1"/>
</dbReference>
<dbReference type="InterPro" id="IPR014001">
    <property type="entry name" value="Helicase_ATP-bd"/>
</dbReference>
<dbReference type="KEGG" id="dsf:UWK_03171"/>
<dbReference type="Pfam" id="PF00270">
    <property type="entry name" value="DEAD"/>
    <property type="match status" value="1"/>
</dbReference>
<dbReference type="InterPro" id="IPR027417">
    <property type="entry name" value="P-loop_NTPase"/>
</dbReference>
<dbReference type="SMART" id="SM00382">
    <property type="entry name" value="AAA"/>
    <property type="match status" value="1"/>
</dbReference>
<dbReference type="GO" id="GO:0005524">
    <property type="term" value="F:ATP binding"/>
    <property type="evidence" value="ECO:0007669"/>
    <property type="project" value="UniProtKB-KW"/>
</dbReference>
<evidence type="ECO:0000256" key="4">
    <source>
        <dbReference type="ARBA" id="ARBA00022801"/>
    </source>
</evidence>
<dbReference type="PROSITE" id="PS51192">
    <property type="entry name" value="HELICASE_ATP_BIND_1"/>
    <property type="match status" value="1"/>
</dbReference>
<dbReference type="InterPro" id="IPR010222">
    <property type="entry name" value="RNA_helicase_HrpA"/>
</dbReference>
<dbReference type="NCBIfam" id="TIGR01967">
    <property type="entry name" value="DEAH_box_HrpA"/>
    <property type="match status" value="1"/>
</dbReference>
<dbReference type="InterPro" id="IPR048333">
    <property type="entry name" value="HA2_WH"/>
</dbReference>
<dbReference type="CDD" id="cd18791">
    <property type="entry name" value="SF2_C_RHA"/>
    <property type="match status" value="1"/>
</dbReference>
<dbReference type="InterPro" id="IPR001650">
    <property type="entry name" value="Helicase_C-like"/>
</dbReference>
<dbReference type="InterPro" id="IPR011545">
    <property type="entry name" value="DEAD/DEAH_box_helicase_dom"/>
</dbReference>
<dbReference type="Pfam" id="PF11898">
    <property type="entry name" value="DUF3418"/>
    <property type="match status" value="1"/>
</dbReference>
<gene>
    <name evidence="9" type="ordered locus">UWK_03171</name>
</gene>
<evidence type="ECO:0000256" key="2">
    <source>
        <dbReference type="ARBA" id="ARBA00012552"/>
    </source>
</evidence>
<dbReference type="Gene3D" id="1.20.120.1080">
    <property type="match status" value="1"/>
</dbReference>
<evidence type="ECO:0000259" key="8">
    <source>
        <dbReference type="PROSITE" id="PS51194"/>
    </source>
</evidence>
<evidence type="ECO:0000313" key="10">
    <source>
        <dbReference type="Proteomes" id="UP000011721"/>
    </source>
</evidence>
<dbReference type="GO" id="GO:0003723">
    <property type="term" value="F:RNA binding"/>
    <property type="evidence" value="ECO:0007669"/>
    <property type="project" value="TreeGrafter"/>
</dbReference>
<dbReference type="InterPro" id="IPR003593">
    <property type="entry name" value="AAA+_ATPase"/>
</dbReference>
<dbReference type="PATRIC" id="fig|1167006.5.peg.3419"/>
<feature type="domain" description="Helicase C-terminal" evidence="8">
    <location>
        <begin position="205"/>
        <end position="375"/>
    </location>
</feature>
<name>M1P886_DESSD</name>
<proteinExistence type="inferred from homology"/>
<dbReference type="SUPFAM" id="SSF52540">
    <property type="entry name" value="P-loop containing nucleoside triphosphate hydrolases"/>
    <property type="match status" value="1"/>
</dbReference>
<dbReference type="RefSeq" id="WP_015405382.1">
    <property type="nucleotide sequence ID" value="NC_020304.1"/>
</dbReference>
<dbReference type="InterPro" id="IPR011709">
    <property type="entry name" value="DEAD-box_helicase_OB_fold"/>
</dbReference>
<dbReference type="AlphaFoldDB" id="M1P886"/>
<evidence type="ECO:0000259" key="7">
    <source>
        <dbReference type="PROSITE" id="PS51192"/>
    </source>
</evidence>
<reference evidence="10" key="1">
    <citation type="journal article" date="2013" name="Stand. Genomic Sci.">
        <title>Complete genome sequence of Desulfocapsa sulfexigens, a marine deltaproteobacterium specialized in disproportionating inorganic sulfur compounds.</title>
        <authorList>
            <person name="Finster K.W."/>
            <person name="Kjeldsen K.U."/>
            <person name="Kube M."/>
            <person name="Reinhardt R."/>
            <person name="Mussmann M."/>
            <person name="Amann R."/>
            <person name="Schreiber L."/>
        </authorList>
    </citation>
    <scope>NUCLEOTIDE SEQUENCE [LARGE SCALE GENOMIC DNA]</scope>
    <source>
        <strain evidence="10">DSM 10523 / SB164P1</strain>
    </source>
</reference>
<dbReference type="PANTHER" id="PTHR18934">
    <property type="entry name" value="ATP-DEPENDENT RNA HELICASE"/>
    <property type="match status" value="1"/>
</dbReference>
<keyword evidence="5 9" id="KW-0347">Helicase</keyword>
<evidence type="ECO:0000256" key="3">
    <source>
        <dbReference type="ARBA" id="ARBA00022741"/>
    </source>
</evidence>
<dbReference type="Pfam" id="PF21010">
    <property type="entry name" value="HA2_C"/>
    <property type="match status" value="1"/>
</dbReference>
<keyword evidence="4" id="KW-0378">Hydrolase</keyword>
<dbReference type="SMART" id="SM00847">
    <property type="entry name" value="HA2"/>
    <property type="match status" value="1"/>
</dbReference>
<dbReference type="Pfam" id="PF07717">
    <property type="entry name" value="OB_NTP_bind"/>
    <property type="match status" value="1"/>
</dbReference>
<dbReference type="GO" id="GO:0016787">
    <property type="term" value="F:hydrolase activity"/>
    <property type="evidence" value="ECO:0007669"/>
    <property type="project" value="UniProtKB-KW"/>
</dbReference>
<dbReference type="HOGENOM" id="CLU_001832_3_3_7"/>
<dbReference type="OrthoDB" id="9805617at2"/>
<sequence>MQLNYPAEIPIVSYRESFLELLKEHQVIIVSGETGSGKTTQLPKFCLEHFPDTSFHIGCTQPRRVAATSVSSRVATELGSHKQLVGYKIRFHDKTTSETRIKFMTDGVLLAETRKDPLLKKYGVIIIDEAHERSLNIDFLLGYLKNILPNRPDLKVIITSATIDTAIFSRHFDNAPIMAVEGRSYPVEVRYRKDPDNDEGEDTSYVEECVETIVELHRREIPEDTLIFLPTEKDIRECCELLSGKLSNTLVLPMFGRLAAADQKKIFKPSPLTKVIVATNVAETSITVPGIRYVIDSGLARISQYNVRARTTSLPITRISRASADQRKGRCGRVGPGICIRLYSEADYLDRDQYMLPEIKRSNLADVILQMISMNLGSPLDFPFIEPPHPGAIRDGYNLLKELGALRPDNRLNRIGRLMARLPIDPPISRILIAARENNCVREIKIIAPALAIQDPRVRPADKEALADAAHKKFAHEHSDFLSLLNIWELFHSVKEKGHSWGRLKKFCKSHFLSFQRMREWIDLHEQLSNILEREKGFIDNQTPASYPAIHKSLCTGFLRNIGIKNEKEKKLYHGAGGKEFMVFPGSHQFHSSGKWLIGATFLETNRLYALTVANVEVEWLIDASTHLSRRSWSNPRWQKKSGQVVADEKISLFGLILSADRTVNFGRTGKKNQKEARQIFIQHALLENDIQGNYSFLQNNIDILKKWQDTEERLRKRDLVVDDTSLRNFYDARLPADVYDRFTLNRFLSRNKDQSFLNMKEEDILARRPEDRELQDFPKELRMGSHTLQLSYNLTPGKEDDGVTVRIPVDGVENFSESVFEWLVPGLLREKVNFLLKGLPKRLRKHLIPIPNTVDLLLDDCNHYQGSLYHALERGIFKMFRLRVGRSDWPEILPSHLTMRYLLYDTSGRTVATGRILHKLAHSVSSASPCKITPDKKTQNSLDRWQDTLFQKWDFDGLKRNIPLFTQSNEIAGYLYPALHVERNRGGVTISFESNRKTAATLNLSGSLFLYQLKFKDEFKSLKKYCHTALSAPSSQWLIALFGNKTKANDALLEFVMRSLFTQKLDTIPDKSTYEAEVEKVQQLGLYRRGQEICDEMFQILRKRKEVSSHINHYAGLSRKSHSYNEAQFKEYETLLEDILPADFLTTQSAEDLAGCDRFFQALKIRIERAYANPAKDMTKSRQLESYVNRQKQIPRDITGLPFECRKALSLYSAMVAEFRVTIFAPELKGGMQVSEKKLKLQWQTVQSICPGI</sequence>
<dbReference type="InterPro" id="IPR007502">
    <property type="entry name" value="Helicase-assoc_dom"/>
</dbReference>
<evidence type="ECO:0000313" key="9">
    <source>
        <dbReference type="EMBL" id="AGF79698.1"/>
    </source>
</evidence>
<dbReference type="SMART" id="SM00487">
    <property type="entry name" value="DEXDc"/>
    <property type="match status" value="1"/>
</dbReference>
<dbReference type="SMART" id="SM00490">
    <property type="entry name" value="HELICc"/>
    <property type="match status" value="1"/>
</dbReference>
<evidence type="ECO:0000256" key="6">
    <source>
        <dbReference type="ARBA" id="ARBA00022840"/>
    </source>
</evidence>
<dbReference type="PROSITE" id="PS00690">
    <property type="entry name" value="DEAH_ATP_HELICASE"/>
    <property type="match status" value="1"/>
</dbReference>
<feature type="domain" description="Helicase ATP-binding" evidence="7">
    <location>
        <begin position="19"/>
        <end position="181"/>
    </location>
</feature>
<keyword evidence="10" id="KW-1185">Reference proteome</keyword>
<dbReference type="PROSITE" id="PS51194">
    <property type="entry name" value="HELICASE_CTER"/>
    <property type="match status" value="1"/>
</dbReference>
<dbReference type="EMBL" id="CP003985">
    <property type="protein sequence ID" value="AGF79698.1"/>
    <property type="molecule type" value="Genomic_DNA"/>
</dbReference>
<dbReference type="eggNOG" id="COG1643">
    <property type="taxonomic scope" value="Bacteria"/>
</dbReference>